<keyword evidence="1" id="KW-0732">Signal</keyword>
<name>A0ABT2X243_9RHOB</name>
<protein>
    <submittedName>
        <fullName evidence="3">Esterase-like activity of phytase family protein</fullName>
    </submittedName>
</protein>
<evidence type="ECO:0000256" key="1">
    <source>
        <dbReference type="SAM" id="SignalP"/>
    </source>
</evidence>
<organism evidence="3 4">
    <name type="scientific">Albidovulum salinarum</name>
    <dbReference type="NCBI Taxonomy" id="2984153"/>
    <lineage>
        <taxon>Bacteria</taxon>
        <taxon>Pseudomonadati</taxon>
        <taxon>Pseudomonadota</taxon>
        <taxon>Alphaproteobacteria</taxon>
        <taxon>Rhodobacterales</taxon>
        <taxon>Paracoccaceae</taxon>
        <taxon>Albidovulum</taxon>
    </lineage>
</organism>
<evidence type="ECO:0000259" key="2">
    <source>
        <dbReference type="Pfam" id="PF13449"/>
    </source>
</evidence>
<dbReference type="RefSeq" id="WP_263334976.1">
    <property type="nucleotide sequence ID" value="NZ_JAOVQO010000006.1"/>
</dbReference>
<dbReference type="Pfam" id="PF13449">
    <property type="entry name" value="Phytase-like"/>
    <property type="match status" value="1"/>
</dbReference>
<feature type="domain" description="Phytase-like" evidence="2">
    <location>
        <begin position="41"/>
        <end position="281"/>
    </location>
</feature>
<gene>
    <name evidence="3" type="ORF">OEZ60_08320</name>
</gene>
<dbReference type="EMBL" id="JAOVQO010000006">
    <property type="protein sequence ID" value="MCU9848009.1"/>
    <property type="molecule type" value="Genomic_DNA"/>
</dbReference>
<dbReference type="PIRSF" id="PIRSF031900">
    <property type="entry name" value="UCP031900"/>
    <property type="match status" value="1"/>
</dbReference>
<proteinExistence type="predicted"/>
<feature type="chain" id="PRO_5047333119" evidence="1">
    <location>
        <begin position="21"/>
        <end position="296"/>
    </location>
</feature>
<comment type="caution">
    <text evidence="3">The sequence shown here is derived from an EMBL/GenBank/DDBJ whole genome shotgun (WGS) entry which is preliminary data.</text>
</comment>
<sequence length="296" mass="32318">MRRRTRLGLTLALVSAQAVAAAAAPRAQLVGSYDWEVADAGFGGFSGLDISADGVLFIAVSDSGATVEGQFQRDPDGRVTAVSAGPVVKLLAPDGERLRSAKADSEGVALAPGGGFYLSFELFDRVAYYPGRRQPSERELRAEVFADLEYNSGLEALAIDAEGTLYTLPERSGAKGRPFPVFRYRNEAWDQPFAIRRDPGWLPVGADFGPDGRLYLLERDFWPALGFKSRVRRFTIADDRIAAEETVLETSAGVHDNLEGIAVWRDPAGATRLTMIADDNFLPVQRTEIADYRIEE</sequence>
<accession>A0ABT2X243</accession>
<evidence type="ECO:0000313" key="3">
    <source>
        <dbReference type="EMBL" id="MCU9848009.1"/>
    </source>
</evidence>
<keyword evidence="4" id="KW-1185">Reference proteome</keyword>
<dbReference type="Proteomes" id="UP001209535">
    <property type="component" value="Unassembled WGS sequence"/>
</dbReference>
<dbReference type="InterPro" id="IPR014567">
    <property type="entry name" value="UCP031900"/>
</dbReference>
<dbReference type="InterPro" id="IPR027372">
    <property type="entry name" value="Phytase-like_dom"/>
</dbReference>
<evidence type="ECO:0000313" key="4">
    <source>
        <dbReference type="Proteomes" id="UP001209535"/>
    </source>
</evidence>
<feature type="signal peptide" evidence="1">
    <location>
        <begin position="1"/>
        <end position="20"/>
    </location>
</feature>
<dbReference type="SUPFAM" id="SSF101898">
    <property type="entry name" value="NHL repeat"/>
    <property type="match status" value="1"/>
</dbReference>
<reference evidence="3 4" key="1">
    <citation type="submission" date="2022-10" db="EMBL/GenBank/DDBJ databases">
        <title>Defluviimonas sp. nov., isolated from ocean surface sediments.</title>
        <authorList>
            <person name="He W."/>
            <person name="Wang L."/>
            <person name="Zhang D.-F."/>
        </authorList>
    </citation>
    <scope>NUCLEOTIDE SEQUENCE [LARGE SCALE GENOMIC DNA]</scope>
    <source>
        <strain evidence="3 4">WL0024</strain>
    </source>
</reference>